<keyword evidence="4" id="KW-0832">Ubl conjugation</keyword>
<organism evidence="9 10">
    <name type="scientific">Stegodyphus mimosarum</name>
    <name type="common">African social velvet spider</name>
    <dbReference type="NCBI Taxonomy" id="407821"/>
    <lineage>
        <taxon>Eukaryota</taxon>
        <taxon>Metazoa</taxon>
        <taxon>Ecdysozoa</taxon>
        <taxon>Arthropoda</taxon>
        <taxon>Chelicerata</taxon>
        <taxon>Arachnida</taxon>
        <taxon>Araneae</taxon>
        <taxon>Araneomorphae</taxon>
        <taxon>Entelegynae</taxon>
        <taxon>Eresoidea</taxon>
        <taxon>Eresidae</taxon>
        <taxon>Stegodyphus</taxon>
    </lineage>
</organism>
<reference evidence="9 10" key="1">
    <citation type="submission" date="2013-11" db="EMBL/GenBank/DDBJ databases">
        <title>Genome sequencing of Stegodyphus mimosarum.</title>
        <authorList>
            <person name="Bechsgaard J."/>
        </authorList>
    </citation>
    <scope>NUCLEOTIDE SEQUENCE [LARGE SCALE GENOMIC DNA]</scope>
</reference>
<keyword evidence="2" id="KW-1017">Isopeptide bond</keyword>
<proteinExistence type="predicted"/>
<comment type="subcellular location">
    <subcellularLocation>
        <location evidence="1">Nucleus</location>
    </subcellularLocation>
</comment>
<evidence type="ECO:0000256" key="5">
    <source>
        <dbReference type="ARBA" id="ARBA00023242"/>
    </source>
</evidence>
<dbReference type="Proteomes" id="UP000054359">
    <property type="component" value="Unassembled WGS sequence"/>
</dbReference>
<dbReference type="PROSITE" id="PS50006">
    <property type="entry name" value="FHA_DOMAIN"/>
    <property type="match status" value="1"/>
</dbReference>
<keyword evidence="3" id="KW-0597">Phosphoprotein</keyword>
<dbReference type="OrthoDB" id="6288785at2759"/>
<dbReference type="InterPro" id="IPR008984">
    <property type="entry name" value="SMAD_FHA_dom_sf"/>
</dbReference>
<keyword evidence="6" id="KW-0131">Cell cycle</keyword>
<protein>
    <submittedName>
        <fullName evidence="9">Antigen KI-67</fullName>
    </submittedName>
</protein>
<dbReference type="SUPFAM" id="SSF49879">
    <property type="entry name" value="SMAD/FHA domain"/>
    <property type="match status" value="1"/>
</dbReference>
<evidence type="ECO:0000256" key="2">
    <source>
        <dbReference type="ARBA" id="ARBA00022499"/>
    </source>
</evidence>
<dbReference type="EMBL" id="KK121214">
    <property type="protein sequence ID" value="KFM79986.1"/>
    <property type="molecule type" value="Genomic_DNA"/>
</dbReference>
<feature type="region of interest" description="Disordered" evidence="7">
    <location>
        <begin position="211"/>
        <end position="252"/>
    </location>
</feature>
<evidence type="ECO:0000313" key="9">
    <source>
        <dbReference type="EMBL" id="KFM79986.1"/>
    </source>
</evidence>
<evidence type="ECO:0000256" key="4">
    <source>
        <dbReference type="ARBA" id="ARBA00022843"/>
    </source>
</evidence>
<feature type="non-terminal residue" evidence="9">
    <location>
        <position position="962"/>
    </location>
</feature>
<dbReference type="CDD" id="cd22673">
    <property type="entry name" value="FHA_Ki67"/>
    <property type="match status" value="1"/>
</dbReference>
<dbReference type="GO" id="GO:0051983">
    <property type="term" value="P:regulation of chromosome segregation"/>
    <property type="evidence" value="ECO:0007669"/>
    <property type="project" value="TreeGrafter"/>
</dbReference>
<dbReference type="GO" id="GO:0005634">
    <property type="term" value="C:nucleus"/>
    <property type="evidence" value="ECO:0007669"/>
    <property type="project" value="UniProtKB-SubCell"/>
</dbReference>
<dbReference type="STRING" id="407821.A0A087URJ7"/>
<sequence length="962" mass="108301">MAGCKRAQIFCIKLDGSESVPFIMKKDRLLVGRGDSCEIRVHVDGVASEHCAITMDQEGRAYLEPLDNCGLTFLNNSVIAEKILLEHNDMFKVVTRSFRFAYPETSAYFKTVTKVDVKKGNKESSRYETKSMVKSLMKNDNSSPSAALFDMKLSERKCMKQLLFRRQSLPNTAKLSLYKKCQHSLRSSQKSQASFSKRSSYAGFQKNSVKKEKLEENTTKKRVTFGPRLSPEEFDKNLPPASPLRRGSLPSASPFDQNLLKYQSDFESQKVHGIKKPFKNYSVSSPKKRLEFTSPVAPKPILKESESKKNCDLSPHLLRENKQHEKVPLFSEVLKKPAKNDSYAIKQMDKVPFKKRRPKVKKMVLRSQVLSNKSPRQAFHQRILGVASTGHANSPDTIFICKKKAGTVNKELSAKKIQGEYPAQHIPSEVTPNRNKKCKDKGKTLTENEVIPSPEACQLGRSSETNHVGPENLPETKNKDISVLKMKSPMKEITDKCVLENKKSCDEMNINFATCSNVDQVTEPKRNSRNDFNSEEVPFTPVIMDTNNLSTPKCLPKRKNSFRKKSLNEKTDTGKDLLTESCKVAIVTDSKCNKVNHDKTLKIVNEDVQFSVCHGEPNKEKDLLSENCETVIVTSSECSKLNDDKALKVVDKAVQSCSVCDEKADARKNLLSKNCETVIVTDSECNKLSDDKALKVVDKAVQSCSVCDEKTNKEKDLLAENCKTVIATDSECNKLSDDKALEVIDKAVQSCSVCPKFGSNFFLNDSCTSTDNLLRKLIFKVSMLNAFELYKQIIHNRDFFLKSIPHLCTPENTEEFDKRHPVNTWKEFLEQVEGFENQKLLEGMLQVSCLQSPFHELFPSISSIFKPGEADGDKKNTSVMKYNQGHSQEQLLLNSCSERMICSSAVKLQEPNVIDSFCGSAMCSKISSVSGTDNKRAESRSNENEDKQQYCLQNNKCVTESC</sequence>
<dbReference type="GO" id="GO:0007088">
    <property type="term" value="P:regulation of mitotic nuclear division"/>
    <property type="evidence" value="ECO:0007669"/>
    <property type="project" value="TreeGrafter"/>
</dbReference>
<dbReference type="InterPro" id="IPR029334">
    <property type="entry name" value="PP1-bd"/>
</dbReference>
<dbReference type="AlphaFoldDB" id="A0A087URJ7"/>
<evidence type="ECO:0000256" key="1">
    <source>
        <dbReference type="ARBA" id="ARBA00004123"/>
    </source>
</evidence>
<accession>A0A087URJ7</accession>
<dbReference type="InterPro" id="IPR000253">
    <property type="entry name" value="FHA_dom"/>
</dbReference>
<keyword evidence="10" id="KW-1185">Reference proteome</keyword>
<dbReference type="Pfam" id="PF15276">
    <property type="entry name" value="PP1_bind"/>
    <property type="match status" value="1"/>
</dbReference>
<evidence type="ECO:0000256" key="7">
    <source>
        <dbReference type="SAM" id="MobiDB-lite"/>
    </source>
</evidence>
<evidence type="ECO:0000313" key="10">
    <source>
        <dbReference type="Proteomes" id="UP000054359"/>
    </source>
</evidence>
<evidence type="ECO:0000259" key="8">
    <source>
        <dbReference type="PROSITE" id="PS50006"/>
    </source>
</evidence>
<dbReference type="Gene3D" id="2.60.200.20">
    <property type="match status" value="1"/>
</dbReference>
<dbReference type="GO" id="GO:0005694">
    <property type="term" value="C:chromosome"/>
    <property type="evidence" value="ECO:0007669"/>
    <property type="project" value="TreeGrafter"/>
</dbReference>
<evidence type="ECO:0000256" key="3">
    <source>
        <dbReference type="ARBA" id="ARBA00022553"/>
    </source>
</evidence>
<feature type="domain" description="FHA" evidence="8">
    <location>
        <begin position="29"/>
        <end position="79"/>
    </location>
</feature>
<keyword evidence="5" id="KW-0539">Nucleus</keyword>
<dbReference type="PANTHER" id="PTHR21603">
    <property type="entry name" value="ANTIGEN KI-67-LIKE PROTEIN"/>
    <property type="match status" value="1"/>
</dbReference>
<evidence type="ECO:0000256" key="6">
    <source>
        <dbReference type="ARBA" id="ARBA00023306"/>
    </source>
</evidence>
<gene>
    <name evidence="9" type="ORF">X975_07233</name>
</gene>
<dbReference type="PANTHER" id="PTHR21603:SF18">
    <property type="entry name" value="ANTIGEN KI-67-LIKE PROTEIN"/>
    <property type="match status" value="1"/>
</dbReference>
<dbReference type="Pfam" id="PF00498">
    <property type="entry name" value="FHA"/>
    <property type="match status" value="1"/>
</dbReference>
<name>A0A087URJ7_STEMI</name>